<dbReference type="EMBL" id="BHVZ01000014">
    <property type="protein sequence ID" value="GCB30483.1"/>
    <property type="molecule type" value="Genomic_DNA"/>
</dbReference>
<evidence type="ECO:0000313" key="4">
    <source>
        <dbReference type="Proteomes" id="UP000287361"/>
    </source>
</evidence>
<gene>
    <name evidence="3" type="ORF">KGMB03357_21440</name>
</gene>
<organism evidence="3 4">
    <name type="scientific">Anaerotignum faecicola</name>
    <dbReference type="NCBI Taxonomy" id="2358141"/>
    <lineage>
        <taxon>Bacteria</taxon>
        <taxon>Bacillati</taxon>
        <taxon>Bacillota</taxon>
        <taxon>Clostridia</taxon>
        <taxon>Lachnospirales</taxon>
        <taxon>Anaerotignaceae</taxon>
        <taxon>Anaerotignum</taxon>
    </lineage>
</organism>
<keyword evidence="4" id="KW-1185">Reference proteome</keyword>
<protein>
    <submittedName>
        <fullName evidence="3">Uncharacterized protein</fullName>
    </submittedName>
</protein>
<evidence type="ECO:0000256" key="2">
    <source>
        <dbReference type="SAM" id="SignalP"/>
    </source>
</evidence>
<feature type="region of interest" description="Disordered" evidence="1">
    <location>
        <begin position="32"/>
        <end position="70"/>
    </location>
</feature>
<name>A0A401LG37_9FIRM</name>
<evidence type="ECO:0000313" key="3">
    <source>
        <dbReference type="EMBL" id="GCB30483.1"/>
    </source>
</evidence>
<reference evidence="3 4" key="1">
    <citation type="submission" date="2018-10" db="EMBL/GenBank/DDBJ databases">
        <title>Draft Genome Sequence of Anaerotignum sp. KCTC 15736.</title>
        <authorList>
            <person name="Choi S.H."/>
            <person name="Kim J.S."/>
            <person name="Kang S.W."/>
            <person name="Lee J.S."/>
            <person name="Park S.H."/>
        </authorList>
    </citation>
    <scope>NUCLEOTIDE SEQUENCE [LARGE SCALE GENOMIC DNA]</scope>
    <source>
        <strain evidence="3 4">KCTC 15736</strain>
    </source>
</reference>
<keyword evidence="2" id="KW-0732">Signal</keyword>
<feature type="signal peptide" evidence="2">
    <location>
        <begin position="1"/>
        <end position="25"/>
    </location>
</feature>
<evidence type="ECO:0000256" key="1">
    <source>
        <dbReference type="SAM" id="MobiDB-lite"/>
    </source>
</evidence>
<comment type="caution">
    <text evidence="3">The sequence shown here is derived from an EMBL/GenBank/DDBJ whole genome shotgun (WGS) entry which is preliminary data.</text>
</comment>
<feature type="chain" id="PRO_5019399516" evidence="2">
    <location>
        <begin position="26"/>
        <end position="70"/>
    </location>
</feature>
<proteinExistence type="predicted"/>
<dbReference type="AlphaFoldDB" id="A0A401LG37"/>
<sequence>MKKKLISQLVCVTIALSLTSVSALAEETNAAAEVNEGAAEGKEEGKTEPQEAPKEEVDVSQGGIYAEALL</sequence>
<dbReference type="Proteomes" id="UP000287361">
    <property type="component" value="Unassembled WGS sequence"/>
</dbReference>
<feature type="compositionally biased region" description="Basic and acidic residues" evidence="1">
    <location>
        <begin position="39"/>
        <end position="57"/>
    </location>
</feature>
<accession>A0A401LG37</accession>